<dbReference type="Pfam" id="PF24116">
    <property type="entry name" value="DUF7390"/>
    <property type="match status" value="1"/>
</dbReference>
<feature type="domain" description="DUF7390" evidence="1">
    <location>
        <begin position="3"/>
        <end position="124"/>
    </location>
</feature>
<organism evidence="2">
    <name type="scientific">Staphylococcus phage vB_VibM_10AMN12</name>
    <dbReference type="NCBI Taxonomy" id="3076785"/>
    <lineage>
        <taxon>Viruses</taxon>
        <taxon>Duplodnaviria</taxon>
        <taxon>Heunggongvirae</taxon>
        <taxon>Uroviricota</taxon>
        <taxon>Caudoviricetes</taxon>
    </lineage>
</organism>
<name>A0AA96R6J7_9CAUD</name>
<evidence type="ECO:0000259" key="1">
    <source>
        <dbReference type="Pfam" id="PF24116"/>
    </source>
</evidence>
<sequence>MDKIYSTKQLQIDSLCEFARTLGYVPKDMDMISRGFEIIDMRSWHTHYISMSSMCKLHNGFLHRVIHLSDDIKAYDFIELKHIDIPTDKLESAWNNRFVERVKLQRDKSSYGGIKCQSHMIKLTDKGKEFCAQFPRYDILFDKE</sequence>
<protein>
    <recommendedName>
        <fullName evidence="1">DUF7390 domain-containing protein</fullName>
    </recommendedName>
</protein>
<accession>A0AA96R6J7</accession>
<dbReference type="EMBL" id="OR481006">
    <property type="protein sequence ID" value="WNO47412.1"/>
    <property type="molecule type" value="Genomic_DNA"/>
</dbReference>
<dbReference type="InterPro" id="IPR055814">
    <property type="entry name" value="DUF7390"/>
</dbReference>
<proteinExistence type="predicted"/>
<reference evidence="2" key="1">
    <citation type="submission" date="2023-08" db="EMBL/GenBank/DDBJ databases">
        <authorList>
            <person name="Nazir A."/>
        </authorList>
    </citation>
    <scope>NUCLEOTIDE SEQUENCE</scope>
</reference>
<evidence type="ECO:0000313" key="2">
    <source>
        <dbReference type="EMBL" id="WNO47412.1"/>
    </source>
</evidence>